<reference evidence="2" key="1">
    <citation type="journal article" date="2019" name="Int. J. Syst. Evol. Microbiol.">
        <title>The Global Catalogue of Microorganisms (GCM) 10K type strain sequencing project: providing services to taxonomists for standard genome sequencing and annotation.</title>
        <authorList>
            <consortium name="The Broad Institute Genomics Platform"/>
            <consortium name="The Broad Institute Genome Sequencing Center for Infectious Disease"/>
            <person name="Wu L."/>
            <person name="Ma J."/>
        </authorList>
    </citation>
    <scope>NUCLEOTIDE SEQUENCE [LARGE SCALE GENOMIC DNA]</scope>
    <source>
        <strain evidence="2">CGMCC 4.7192</strain>
    </source>
</reference>
<dbReference type="Proteomes" id="UP001597294">
    <property type="component" value="Unassembled WGS sequence"/>
</dbReference>
<gene>
    <name evidence="1" type="ORF">ACFSKO_09340</name>
</gene>
<organism evidence="1 2">
    <name type="scientific">Kiloniella antarctica</name>
    <dbReference type="NCBI Taxonomy" id="1550907"/>
    <lineage>
        <taxon>Bacteria</taxon>
        <taxon>Pseudomonadati</taxon>
        <taxon>Pseudomonadota</taxon>
        <taxon>Alphaproteobacteria</taxon>
        <taxon>Rhodospirillales</taxon>
        <taxon>Kiloniellaceae</taxon>
        <taxon>Kiloniella</taxon>
    </lineage>
</organism>
<evidence type="ECO:0000313" key="1">
    <source>
        <dbReference type="EMBL" id="MFD2205814.1"/>
    </source>
</evidence>
<comment type="caution">
    <text evidence="1">The sequence shown here is derived from an EMBL/GenBank/DDBJ whole genome shotgun (WGS) entry which is preliminary data.</text>
</comment>
<name>A0ABW5BLQ8_9PROT</name>
<keyword evidence="2" id="KW-1185">Reference proteome</keyword>
<evidence type="ECO:0000313" key="2">
    <source>
        <dbReference type="Proteomes" id="UP001597294"/>
    </source>
</evidence>
<sequence length="128" mass="14257">MAVIFSVVSSFSCSEKLETTFEYHCGDRVVAEFDARVEIGIEDGVLLLGEVEFYGYDANHEGAYTACHDNVIADKVRSFILNSSTQTERAFEVLSLSTPATRNNSYPFCETQSFGTFIHAYKECHSVS</sequence>
<accession>A0ABW5BLQ8</accession>
<dbReference type="RefSeq" id="WP_380250788.1">
    <property type="nucleotide sequence ID" value="NZ_JBHUII010000004.1"/>
</dbReference>
<proteinExistence type="predicted"/>
<protein>
    <submittedName>
        <fullName evidence="1">Uncharacterized protein</fullName>
    </submittedName>
</protein>
<dbReference type="EMBL" id="JBHUII010000004">
    <property type="protein sequence ID" value="MFD2205814.1"/>
    <property type="molecule type" value="Genomic_DNA"/>
</dbReference>